<evidence type="ECO:0000256" key="1">
    <source>
        <dbReference type="SAM" id="MobiDB-lite"/>
    </source>
</evidence>
<proteinExistence type="predicted"/>
<evidence type="ECO:0000313" key="3">
    <source>
        <dbReference type="Proteomes" id="UP000735302"/>
    </source>
</evidence>
<dbReference type="AlphaFoldDB" id="A0AAV4D3E5"/>
<organism evidence="2 3">
    <name type="scientific">Plakobranchus ocellatus</name>
    <dbReference type="NCBI Taxonomy" id="259542"/>
    <lineage>
        <taxon>Eukaryota</taxon>
        <taxon>Metazoa</taxon>
        <taxon>Spiralia</taxon>
        <taxon>Lophotrochozoa</taxon>
        <taxon>Mollusca</taxon>
        <taxon>Gastropoda</taxon>
        <taxon>Heterobranchia</taxon>
        <taxon>Euthyneura</taxon>
        <taxon>Panpulmonata</taxon>
        <taxon>Sacoglossa</taxon>
        <taxon>Placobranchoidea</taxon>
        <taxon>Plakobranchidae</taxon>
        <taxon>Plakobranchus</taxon>
    </lineage>
</organism>
<dbReference type="Proteomes" id="UP000735302">
    <property type="component" value="Unassembled WGS sequence"/>
</dbReference>
<reference evidence="2 3" key="1">
    <citation type="journal article" date="2021" name="Elife">
        <title>Chloroplast acquisition without the gene transfer in kleptoplastic sea slugs, Plakobranchus ocellatus.</title>
        <authorList>
            <person name="Maeda T."/>
            <person name="Takahashi S."/>
            <person name="Yoshida T."/>
            <person name="Shimamura S."/>
            <person name="Takaki Y."/>
            <person name="Nagai Y."/>
            <person name="Toyoda A."/>
            <person name="Suzuki Y."/>
            <person name="Arimoto A."/>
            <person name="Ishii H."/>
            <person name="Satoh N."/>
            <person name="Nishiyama T."/>
            <person name="Hasebe M."/>
            <person name="Maruyama T."/>
            <person name="Minagawa J."/>
            <person name="Obokata J."/>
            <person name="Shigenobu S."/>
        </authorList>
    </citation>
    <scope>NUCLEOTIDE SEQUENCE [LARGE SCALE GENOMIC DNA]</scope>
</reference>
<gene>
    <name evidence="2" type="ORF">PoB_006514800</name>
</gene>
<dbReference type="EMBL" id="BLXT01007329">
    <property type="protein sequence ID" value="GFO38643.1"/>
    <property type="molecule type" value="Genomic_DNA"/>
</dbReference>
<keyword evidence="3" id="KW-1185">Reference proteome</keyword>
<feature type="region of interest" description="Disordered" evidence="1">
    <location>
        <begin position="1"/>
        <end position="33"/>
    </location>
</feature>
<sequence>MKWRSTKKKREERERGKEEGIGGGGGGEAGLEKGGWQRRPSILVPLALVQQTILDKQIDRIPCFLLLHTPLPTTVWQSVYVFYSVLQHVTCYVCGQVYVTWSPHACQPILIRQRGSSGDVIYSTVAGTDLVTPAQPASLRAEAS</sequence>
<feature type="compositionally biased region" description="Basic and acidic residues" evidence="1">
    <location>
        <begin position="9"/>
        <end position="20"/>
    </location>
</feature>
<protein>
    <submittedName>
        <fullName evidence="2">Uncharacterized protein</fullName>
    </submittedName>
</protein>
<feature type="compositionally biased region" description="Gly residues" evidence="1">
    <location>
        <begin position="21"/>
        <end position="33"/>
    </location>
</feature>
<comment type="caution">
    <text evidence="2">The sequence shown here is derived from an EMBL/GenBank/DDBJ whole genome shotgun (WGS) entry which is preliminary data.</text>
</comment>
<name>A0AAV4D3E5_9GAST</name>
<accession>A0AAV4D3E5</accession>
<evidence type="ECO:0000313" key="2">
    <source>
        <dbReference type="EMBL" id="GFO38643.1"/>
    </source>
</evidence>